<name>A0A2S7UCB7_9FLAO</name>
<dbReference type="Proteomes" id="UP000239747">
    <property type="component" value="Unassembled WGS sequence"/>
</dbReference>
<organism evidence="2 3">
    <name type="scientific">Nonlabens arenilitoris</name>
    <dbReference type="NCBI Taxonomy" id="1217969"/>
    <lineage>
        <taxon>Bacteria</taxon>
        <taxon>Pseudomonadati</taxon>
        <taxon>Bacteroidota</taxon>
        <taxon>Flavobacteriia</taxon>
        <taxon>Flavobacteriales</taxon>
        <taxon>Flavobacteriaceae</taxon>
        <taxon>Nonlabens</taxon>
    </lineage>
</organism>
<gene>
    <name evidence="2" type="ORF">BST92_08105</name>
</gene>
<proteinExistence type="predicted"/>
<accession>A0A2S7UCB7</accession>
<evidence type="ECO:0000256" key="1">
    <source>
        <dbReference type="SAM" id="Phobius"/>
    </source>
</evidence>
<comment type="caution">
    <text evidence="2">The sequence shown here is derived from an EMBL/GenBank/DDBJ whole genome shotgun (WGS) entry which is preliminary data.</text>
</comment>
<feature type="transmembrane region" description="Helical" evidence="1">
    <location>
        <begin position="45"/>
        <end position="67"/>
    </location>
</feature>
<keyword evidence="1" id="KW-0812">Transmembrane</keyword>
<dbReference type="AlphaFoldDB" id="A0A2S7UCB7"/>
<sequence>MLIIKIIKGFLLGLTANFIGTYLYVYFFAPFSFETMMESAVEKGFMGGLIGLGAVLNLLLFFFFLTTKIYKFKKVAQPYEARGVLMATILAALAVMYFEF</sequence>
<protein>
    <submittedName>
        <fullName evidence="2">Uncharacterized protein</fullName>
    </submittedName>
</protein>
<feature type="transmembrane region" description="Helical" evidence="1">
    <location>
        <begin position="79"/>
        <end position="98"/>
    </location>
</feature>
<evidence type="ECO:0000313" key="2">
    <source>
        <dbReference type="EMBL" id="PQJ31892.1"/>
    </source>
</evidence>
<keyword evidence="1" id="KW-1133">Transmembrane helix</keyword>
<keyword evidence="1" id="KW-0472">Membrane</keyword>
<keyword evidence="3" id="KW-1185">Reference proteome</keyword>
<feature type="transmembrane region" description="Helical" evidence="1">
    <location>
        <begin position="12"/>
        <end position="33"/>
    </location>
</feature>
<reference evidence="2 3" key="1">
    <citation type="submission" date="2017-01" db="EMBL/GenBank/DDBJ databases">
        <title>Trade-off between light-utilization and light-protection in marine flavobacteria.</title>
        <authorList>
            <person name="Kumagai Y."/>
            <person name="Yoshizawa S."/>
            <person name="Kogure K."/>
            <person name="Iwasaki W."/>
        </authorList>
    </citation>
    <scope>NUCLEOTIDE SEQUENCE [LARGE SCALE GENOMIC DNA]</scope>
    <source>
        <strain evidence="2 3">KCTC 32109</strain>
    </source>
</reference>
<dbReference type="EMBL" id="MTPW01000001">
    <property type="protein sequence ID" value="PQJ31892.1"/>
    <property type="molecule type" value="Genomic_DNA"/>
</dbReference>
<evidence type="ECO:0000313" key="3">
    <source>
        <dbReference type="Proteomes" id="UP000239747"/>
    </source>
</evidence>